<organism evidence="3 4">
    <name type="scientific">Azomonas macrocytogenes</name>
    <name type="common">Azotobacter macrocytogenes</name>
    <dbReference type="NCBI Taxonomy" id="69962"/>
    <lineage>
        <taxon>Bacteria</taxon>
        <taxon>Pseudomonadati</taxon>
        <taxon>Pseudomonadota</taxon>
        <taxon>Gammaproteobacteria</taxon>
        <taxon>Pseudomonadales</taxon>
        <taxon>Pseudomonadaceae</taxon>
        <taxon>Azomonas</taxon>
    </lineage>
</organism>
<dbReference type="Gene3D" id="3.30.450.40">
    <property type="match status" value="1"/>
</dbReference>
<dbReference type="RefSeq" id="WP_183166254.1">
    <property type="nucleotide sequence ID" value="NZ_JACHXI010000006.1"/>
</dbReference>
<dbReference type="Proteomes" id="UP000549250">
    <property type="component" value="Unassembled WGS sequence"/>
</dbReference>
<evidence type="ECO:0000313" key="4">
    <source>
        <dbReference type="Proteomes" id="UP000549250"/>
    </source>
</evidence>
<keyword evidence="4" id="KW-1185">Reference proteome</keyword>
<evidence type="ECO:0008006" key="5">
    <source>
        <dbReference type="Google" id="ProtNLM"/>
    </source>
</evidence>
<dbReference type="InterPro" id="IPR029016">
    <property type="entry name" value="GAF-like_dom_sf"/>
</dbReference>
<proteinExistence type="predicted"/>
<dbReference type="PANTHER" id="PTHR38765:SF1">
    <property type="entry name" value="DUF484 DOMAIN-CONTAINING PROTEIN"/>
    <property type="match status" value="1"/>
</dbReference>
<feature type="coiled-coil region" evidence="1">
    <location>
        <begin position="62"/>
        <end position="89"/>
    </location>
</feature>
<comment type="caution">
    <text evidence="3">The sequence shown here is derived from an EMBL/GenBank/DDBJ whole genome shotgun (WGS) entry which is preliminary data.</text>
</comment>
<feature type="region of interest" description="Disordered" evidence="2">
    <location>
        <begin position="1"/>
        <end position="22"/>
    </location>
</feature>
<protein>
    <recommendedName>
        <fullName evidence="5">DUF484 family protein</fullName>
    </recommendedName>
</protein>
<reference evidence="3 4" key="1">
    <citation type="submission" date="2020-08" db="EMBL/GenBank/DDBJ databases">
        <title>Genomic Encyclopedia of Type Strains, Phase III (KMG-III): the genomes of soil and plant-associated and newly described type strains.</title>
        <authorList>
            <person name="Whitman W."/>
        </authorList>
    </citation>
    <scope>NUCLEOTIDE SEQUENCE [LARGE SCALE GENOMIC DNA]</scope>
    <source>
        <strain evidence="3 4">CECT 4462</strain>
    </source>
</reference>
<gene>
    <name evidence="3" type="ORF">FHR87_001715</name>
</gene>
<dbReference type="EMBL" id="JACHXI010000006">
    <property type="protein sequence ID" value="MBB3103320.1"/>
    <property type="molecule type" value="Genomic_DNA"/>
</dbReference>
<accession>A0A839T3P2</accession>
<dbReference type="InterPro" id="IPR007435">
    <property type="entry name" value="DUF484"/>
</dbReference>
<name>A0A839T3P2_AZOMA</name>
<dbReference type="AlphaFoldDB" id="A0A839T3P2"/>
<evidence type="ECO:0000256" key="2">
    <source>
        <dbReference type="SAM" id="MobiDB-lite"/>
    </source>
</evidence>
<dbReference type="Pfam" id="PF04340">
    <property type="entry name" value="DUF484"/>
    <property type="match status" value="1"/>
</dbReference>
<evidence type="ECO:0000256" key="1">
    <source>
        <dbReference type="SAM" id="Coils"/>
    </source>
</evidence>
<sequence>MSKEKSNPPSPRKRSGKVCSGTEQTLDAERVAAYLKENPTFFIDRDELLARIQVPHKPAGAISLVERQLDILRKRNDELAQRLAQIMEVARENDRLFDKTRRLVLDLLDAGNLEEIVGALDDSLRYQFQVPYVSLILFNETPLPVGRSTPLAEAQKAIGDLLVESKSICGMLRPYELDFLFGEDARQIGSAAVSTIGTHGILAIGSPDPQHYKSSLGTLFIGYIAEALARVLAHAGQSLRPIK</sequence>
<evidence type="ECO:0000313" key="3">
    <source>
        <dbReference type="EMBL" id="MBB3103320.1"/>
    </source>
</evidence>
<dbReference type="PANTHER" id="PTHR38765">
    <property type="entry name" value="DUF484 DOMAIN-CONTAINING PROTEIN"/>
    <property type="match status" value="1"/>
</dbReference>
<keyword evidence="1" id="KW-0175">Coiled coil</keyword>